<protein>
    <submittedName>
        <fullName evidence="2">Uncharacterized protein</fullName>
    </submittedName>
</protein>
<dbReference type="KEGG" id="smo:SELMODRAFT_412048"/>
<dbReference type="InParanoid" id="D8RJV9"/>
<reference evidence="2 3" key="1">
    <citation type="journal article" date="2011" name="Science">
        <title>The Selaginella genome identifies genetic changes associated with the evolution of vascular plants.</title>
        <authorList>
            <person name="Banks J.A."/>
            <person name="Nishiyama T."/>
            <person name="Hasebe M."/>
            <person name="Bowman J.L."/>
            <person name="Gribskov M."/>
            <person name="dePamphilis C."/>
            <person name="Albert V.A."/>
            <person name="Aono N."/>
            <person name="Aoyama T."/>
            <person name="Ambrose B.A."/>
            <person name="Ashton N.W."/>
            <person name="Axtell M.J."/>
            <person name="Barker E."/>
            <person name="Barker M.S."/>
            <person name="Bennetzen J.L."/>
            <person name="Bonawitz N.D."/>
            <person name="Chapple C."/>
            <person name="Cheng C."/>
            <person name="Correa L.G."/>
            <person name="Dacre M."/>
            <person name="DeBarry J."/>
            <person name="Dreyer I."/>
            <person name="Elias M."/>
            <person name="Engstrom E.M."/>
            <person name="Estelle M."/>
            <person name="Feng L."/>
            <person name="Finet C."/>
            <person name="Floyd S.K."/>
            <person name="Frommer W.B."/>
            <person name="Fujita T."/>
            <person name="Gramzow L."/>
            <person name="Gutensohn M."/>
            <person name="Harholt J."/>
            <person name="Hattori M."/>
            <person name="Heyl A."/>
            <person name="Hirai T."/>
            <person name="Hiwatashi Y."/>
            <person name="Ishikawa M."/>
            <person name="Iwata M."/>
            <person name="Karol K.G."/>
            <person name="Koehler B."/>
            <person name="Kolukisaoglu U."/>
            <person name="Kubo M."/>
            <person name="Kurata T."/>
            <person name="Lalonde S."/>
            <person name="Li K."/>
            <person name="Li Y."/>
            <person name="Litt A."/>
            <person name="Lyons E."/>
            <person name="Manning G."/>
            <person name="Maruyama T."/>
            <person name="Michael T.P."/>
            <person name="Mikami K."/>
            <person name="Miyazaki S."/>
            <person name="Morinaga S."/>
            <person name="Murata T."/>
            <person name="Mueller-Roeber B."/>
            <person name="Nelson D.R."/>
            <person name="Obara M."/>
            <person name="Oguri Y."/>
            <person name="Olmstead R.G."/>
            <person name="Onodera N."/>
            <person name="Petersen B.L."/>
            <person name="Pils B."/>
            <person name="Prigge M."/>
            <person name="Rensing S.A."/>
            <person name="Riano-Pachon D.M."/>
            <person name="Roberts A.W."/>
            <person name="Sato Y."/>
            <person name="Scheller H.V."/>
            <person name="Schulz B."/>
            <person name="Schulz C."/>
            <person name="Shakirov E.V."/>
            <person name="Shibagaki N."/>
            <person name="Shinohara N."/>
            <person name="Shippen D.E."/>
            <person name="Soerensen I."/>
            <person name="Sotooka R."/>
            <person name="Sugimoto N."/>
            <person name="Sugita M."/>
            <person name="Sumikawa N."/>
            <person name="Tanurdzic M."/>
            <person name="Theissen G."/>
            <person name="Ulvskov P."/>
            <person name="Wakazuki S."/>
            <person name="Weng J.K."/>
            <person name="Willats W.W."/>
            <person name="Wipf D."/>
            <person name="Wolf P.G."/>
            <person name="Yang L."/>
            <person name="Zimmer A.D."/>
            <person name="Zhu Q."/>
            <person name="Mitros T."/>
            <person name="Hellsten U."/>
            <person name="Loque D."/>
            <person name="Otillar R."/>
            <person name="Salamov A."/>
            <person name="Schmutz J."/>
            <person name="Shapiro H."/>
            <person name="Lindquist E."/>
            <person name="Lucas S."/>
            <person name="Rokhsar D."/>
            <person name="Grigoriev I.V."/>
        </authorList>
    </citation>
    <scope>NUCLEOTIDE SEQUENCE [LARGE SCALE GENOMIC DNA]</scope>
</reference>
<evidence type="ECO:0000313" key="3">
    <source>
        <dbReference type="Proteomes" id="UP000001514"/>
    </source>
</evidence>
<dbReference type="EMBL" id="GL377582">
    <property type="protein sequence ID" value="EFJ27340.1"/>
    <property type="molecule type" value="Genomic_DNA"/>
</dbReference>
<evidence type="ECO:0000313" key="2">
    <source>
        <dbReference type="EMBL" id="EFJ27340.1"/>
    </source>
</evidence>
<gene>
    <name evidence="2" type="ORF">SELMODRAFT_412048</name>
</gene>
<dbReference type="AlphaFoldDB" id="D8RJV9"/>
<keyword evidence="3" id="KW-1185">Reference proteome</keyword>
<organism evidence="3">
    <name type="scientific">Selaginella moellendorffii</name>
    <name type="common">Spikemoss</name>
    <dbReference type="NCBI Taxonomy" id="88036"/>
    <lineage>
        <taxon>Eukaryota</taxon>
        <taxon>Viridiplantae</taxon>
        <taxon>Streptophyta</taxon>
        <taxon>Embryophyta</taxon>
        <taxon>Tracheophyta</taxon>
        <taxon>Lycopodiopsida</taxon>
        <taxon>Selaginellales</taxon>
        <taxon>Selaginellaceae</taxon>
        <taxon>Selaginella</taxon>
    </lineage>
</organism>
<feature type="region of interest" description="Disordered" evidence="1">
    <location>
        <begin position="83"/>
        <end position="102"/>
    </location>
</feature>
<sequence length="163" mass="18037">MNLVPETLDNCHSSVHDNLMSCGLPDAELVRQIQSNIHQHHTPPTGILLLDLALQHPTNGEEGPLLHLKFPLPPPHIVILQRKLTPGGDPPQADAKPPPNHSPTNLKFTVFFLRQHLETGALVIRNVHVTLKQKGEDEIPVLCLRHENMLASSSRRRTTASSS</sequence>
<dbReference type="Gramene" id="EFJ27340">
    <property type="protein sequence ID" value="EFJ27340"/>
    <property type="gene ID" value="SELMODRAFT_412048"/>
</dbReference>
<proteinExistence type="predicted"/>
<name>D8RJV9_SELML</name>
<dbReference type="HOGENOM" id="CLU_1629871_0_0_1"/>
<dbReference type="Proteomes" id="UP000001514">
    <property type="component" value="Unassembled WGS sequence"/>
</dbReference>
<accession>D8RJV9</accession>
<evidence type="ECO:0000256" key="1">
    <source>
        <dbReference type="SAM" id="MobiDB-lite"/>
    </source>
</evidence>